<feature type="domain" description="NADP-dependent oxidoreductase" evidence="1">
    <location>
        <begin position="1"/>
        <end position="47"/>
    </location>
</feature>
<dbReference type="EMBL" id="QWEA01001050">
    <property type="protein sequence ID" value="RIJ07564.1"/>
    <property type="molecule type" value="Genomic_DNA"/>
</dbReference>
<name>A0A399PM73_9MICO</name>
<dbReference type="Gene3D" id="3.20.20.100">
    <property type="entry name" value="NADP-dependent oxidoreductase domain"/>
    <property type="match status" value="1"/>
</dbReference>
<sequence>VAIAWVLGRPGIASALVGARTARQIRQLMPAAQLVLDDDEVSRLASAAARATRDESA</sequence>
<evidence type="ECO:0000259" key="1">
    <source>
        <dbReference type="Pfam" id="PF00248"/>
    </source>
</evidence>
<reference evidence="2 3" key="1">
    <citation type="submission" date="2018-08" db="EMBL/GenBank/DDBJ databases">
        <title>Genome Sequence of Clavibacter michiganensis Subspecies type strains, and the Atypical Peach-Colored Strains Isolated from Tomato.</title>
        <authorList>
            <person name="Osdaghi E."/>
            <person name="Portier P."/>
            <person name="Briand M."/>
            <person name="Jacques M.-A."/>
        </authorList>
    </citation>
    <scope>NUCLEOTIDE SEQUENCE [LARGE SCALE GENOMIC DNA]</scope>
    <source>
        <strain evidence="2 3">CFBP 6488</strain>
    </source>
</reference>
<evidence type="ECO:0000313" key="2">
    <source>
        <dbReference type="EMBL" id="RIJ07564.1"/>
    </source>
</evidence>
<gene>
    <name evidence="2" type="ORF">DZF93_16625</name>
</gene>
<dbReference type="Proteomes" id="UP000266634">
    <property type="component" value="Unassembled WGS sequence"/>
</dbReference>
<protein>
    <submittedName>
        <fullName evidence="2">Aldo/keto reductase</fullName>
    </submittedName>
</protein>
<dbReference type="Pfam" id="PF00248">
    <property type="entry name" value="Aldo_ket_red"/>
    <property type="match status" value="1"/>
</dbReference>
<evidence type="ECO:0000313" key="3">
    <source>
        <dbReference type="Proteomes" id="UP000266634"/>
    </source>
</evidence>
<feature type="non-terminal residue" evidence="2">
    <location>
        <position position="1"/>
    </location>
</feature>
<proteinExistence type="predicted"/>
<dbReference type="InterPro" id="IPR036812">
    <property type="entry name" value="NAD(P)_OxRdtase_dom_sf"/>
</dbReference>
<accession>A0A399PM73</accession>
<dbReference type="AlphaFoldDB" id="A0A399PM73"/>
<dbReference type="InterPro" id="IPR023210">
    <property type="entry name" value="NADP_OxRdtase_dom"/>
</dbReference>
<comment type="caution">
    <text evidence="2">The sequence shown here is derived from an EMBL/GenBank/DDBJ whole genome shotgun (WGS) entry which is preliminary data.</text>
</comment>
<dbReference type="SUPFAM" id="SSF51430">
    <property type="entry name" value="NAD(P)-linked oxidoreductase"/>
    <property type="match status" value="1"/>
</dbReference>
<organism evidence="2 3">
    <name type="scientific">Clavibacter michiganensis subsp. insidiosus</name>
    <dbReference type="NCBI Taxonomy" id="33014"/>
    <lineage>
        <taxon>Bacteria</taxon>
        <taxon>Bacillati</taxon>
        <taxon>Actinomycetota</taxon>
        <taxon>Actinomycetes</taxon>
        <taxon>Micrococcales</taxon>
        <taxon>Microbacteriaceae</taxon>
        <taxon>Clavibacter</taxon>
    </lineage>
</organism>